<evidence type="ECO:0000256" key="4">
    <source>
        <dbReference type="ARBA" id="ARBA00022989"/>
    </source>
</evidence>
<dbReference type="GO" id="GO:0005886">
    <property type="term" value="C:plasma membrane"/>
    <property type="evidence" value="ECO:0007669"/>
    <property type="project" value="UniProtKB-ARBA"/>
</dbReference>
<dbReference type="Proteomes" id="UP000541444">
    <property type="component" value="Unassembled WGS sequence"/>
</dbReference>
<evidence type="ECO:0000259" key="7">
    <source>
        <dbReference type="Pfam" id="PF01061"/>
    </source>
</evidence>
<keyword evidence="2" id="KW-0813">Transport</keyword>
<sequence length="136" mass="15798">MVLTTPYDKSRAHPAALVRERYGISNMKLFRACFAREWLLMKRNSFVYIFKTTQPTIMSTIAFTVFFRTEMKVGQLQDGGKFFGALFFSLINVMFIGMAELAMTVSKLPVVYKQRDFLFFPAWAYALPIWLLKIPV</sequence>
<keyword evidence="4 6" id="KW-1133">Transmembrane helix</keyword>
<proteinExistence type="predicted"/>
<evidence type="ECO:0000256" key="5">
    <source>
        <dbReference type="ARBA" id="ARBA00023136"/>
    </source>
</evidence>
<dbReference type="Pfam" id="PF01061">
    <property type="entry name" value="ABC2_membrane"/>
    <property type="match status" value="1"/>
</dbReference>
<comment type="caution">
    <text evidence="8">The sequence shown here is derived from an EMBL/GenBank/DDBJ whole genome shotgun (WGS) entry which is preliminary data.</text>
</comment>
<name>A0A7J7L9T5_9MAGN</name>
<feature type="domain" description="ABC-2 type transporter transmembrane" evidence="7">
    <location>
        <begin position="29"/>
        <end position="136"/>
    </location>
</feature>
<dbReference type="PANTHER" id="PTHR19241">
    <property type="entry name" value="ATP-BINDING CASSETTE TRANSPORTER"/>
    <property type="match status" value="1"/>
</dbReference>
<gene>
    <name evidence="8" type="ORF">GIB67_026237</name>
</gene>
<feature type="transmembrane region" description="Helical" evidence="6">
    <location>
        <begin position="117"/>
        <end position="134"/>
    </location>
</feature>
<dbReference type="OrthoDB" id="1707572at2759"/>
<evidence type="ECO:0000313" key="9">
    <source>
        <dbReference type="Proteomes" id="UP000541444"/>
    </source>
</evidence>
<keyword evidence="5 6" id="KW-0472">Membrane</keyword>
<accession>A0A7J7L9T5</accession>
<organism evidence="8 9">
    <name type="scientific">Kingdonia uniflora</name>
    <dbReference type="NCBI Taxonomy" id="39325"/>
    <lineage>
        <taxon>Eukaryota</taxon>
        <taxon>Viridiplantae</taxon>
        <taxon>Streptophyta</taxon>
        <taxon>Embryophyta</taxon>
        <taxon>Tracheophyta</taxon>
        <taxon>Spermatophyta</taxon>
        <taxon>Magnoliopsida</taxon>
        <taxon>Ranunculales</taxon>
        <taxon>Circaeasteraceae</taxon>
        <taxon>Kingdonia</taxon>
    </lineage>
</organism>
<keyword evidence="9" id="KW-1185">Reference proteome</keyword>
<reference evidence="8 9" key="1">
    <citation type="journal article" date="2020" name="IScience">
        <title>Genome Sequencing of the Endangered Kingdonia uniflora (Circaeasteraceae, Ranunculales) Reveals Potential Mechanisms of Evolutionary Specialization.</title>
        <authorList>
            <person name="Sun Y."/>
            <person name="Deng T."/>
            <person name="Zhang A."/>
            <person name="Moore M.J."/>
            <person name="Landis J.B."/>
            <person name="Lin N."/>
            <person name="Zhang H."/>
            <person name="Zhang X."/>
            <person name="Huang J."/>
            <person name="Zhang X."/>
            <person name="Sun H."/>
            <person name="Wang H."/>
        </authorList>
    </citation>
    <scope>NUCLEOTIDE SEQUENCE [LARGE SCALE GENOMIC DNA]</scope>
    <source>
        <strain evidence="8">TB1705</strain>
        <tissue evidence="8">Leaf</tissue>
    </source>
</reference>
<feature type="transmembrane region" description="Helical" evidence="6">
    <location>
        <begin position="46"/>
        <end position="67"/>
    </location>
</feature>
<evidence type="ECO:0000256" key="1">
    <source>
        <dbReference type="ARBA" id="ARBA00004141"/>
    </source>
</evidence>
<dbReference type="EMBL" id="JACGCM010002493">
    <property type="protein sequence ID" value="KAF6139395.1"/>
    <property type="molecule type" value="Genomic_DNA"/>
</dbReference>
<dbReference type="InterPro" id="IPR013525">
    <property type="entry name" value="ABC2_TM"/>
</dbReference>
<comment type="subcellular location">
    <subcellularLocation>
        <location evidence="1">Membrane</location>
        <topology evidence="1">Multi-pass membrane protein</topology>
    </subcellularLocation>
</comment>
<dbReference type="GO" id="GO:0140359">
    <property type="term" value="F:ABC-type transporter activity"/>
    <property type="evidence" value="ECO:0007669"/>
    <property type="project" value="InterPro"/>
</dbReference>
<dbReference type="AlphaFoldDB" id="A0A7J7L9T5"/>
<evidence type="ECO:0000256" key="3">
    <source>
        <dbReference type="ARBA" id="ARBA00022692"/>
    </source>
</evidence>
<evidence type="ECO:0000256" key="2">
    <source>
        <dbReference type="ARBA" id="ARBA00022448"/>
    </source>
</evidence>
<feature type="transmembrane region" description="Helical" evidence="6">
    <location>
        <begin position="82"/>
        <end position="105"/>
    </location>
</feature>
<evidence type="ECO:0000256" key="6">
    <source>
        <dbReference type="SAM" id="Phobius"/>
    </source>
</evidence>
<keyword evidence="3 6" id="KW-0812">Transmembrane</keyword>
<protein>
    <recommendedName>
        <fullName evidence="7">ABC-2 type transporter transmembrane domain-containing protein</fullName>
    </recommendedName>
</protein>
<evidence type="ECO:0000313" key="8">
    <source>
        <dbReference type="EMBL" id="KAF6139395.1"/>
    </source>
</evidence>